<keyword evidence="2" id="KW-0521">NADP</keyword>
<evidence type="ECO:0000256" key="1">
    <source>
        <dbReference type="ARBA" id="ARBA00009986"/>
    </source>
</evidence>
<gene>
    <name evidence="5" type="ORF">EDF62_3053</name>
</gene>
<dbReference type="InterPro" id="IPR016161">
    <property type="entry name" value="Ald_DH/histidinol_DH"/>
</dbReference>
<dbReference type="Pfam" id="PF00171">
    <property type="entry name" value="Aldedh"/>
    <property type="match status" value="1"/>
</dbReference>
<dbReference type="GO" id="GO:0004777">
    <property type="term" value="F:succinate-semialdehyde dehydrogenase (NAD+) activity"/>
    <property type="evidence" value="ECO:0007669"/>
    <property type="project" value="TreeGrafter"/>
</dbReference>
<evidence type="ECO:0000313" key="6">
    <source>
        <dbReference type="Proteomes" id="UP000295601"/>
    </source>
</evidence>
<dbReference type="Gene3D" id="3.40.309.10">
    <property type="entry name" value="Aldehyde Dehydrogenase, Chain A, domain 2"/>
    <property type="match status" value="1"/>
</dbReference>
<feature type="domain" description="Aldehyde dehydrogenase" evidence="4">
    <location>
        <begin position="4"/>
        <end position="445"/>
    </location>
</feature>
<reference evidence="5 6" key="1">
    <citation type="submission" date="2019-03" db="EMBL/GenBank/DDBJ databases">
        <title>Genomic analyses of the natural microbiome of Caenorhabditis elegans.</title>
        <authorList>
            <person name="Samuel B."/>
        </authorList>
    </citation>
    <scope>NUCLEOTIDE SEQUENCE [LARGE SCALE GENOMIC DNA]</scope>
    <source>
        <strain evidence="5 6">JUb18</strain>
    </source>
</reference>
<dbReference type="AlphaFoldDB" id="A0A4R6RUL7"/>
<evidence type="ECO:0000256" key="3">
    <source>
        <dbReference type="ARBA" id="ARBA00023002"/>
    </source>
</evidence>
<dbReference type="InterPro" id="IPR016163">
    <property type="entry name" value="Ald_DH_C"/>
</dbReference>
<protein>
    <submittedName>
        <fullName evidence="5">Succinate-semialdehyde dehydrogenase/glutarate-semialdehyde dehydrogenase</fullName>
    </submittedName>
</protein>
<keyword evidence="6" id="KW-1185">Reference proteome</keyword>
<evidence type="ECO:0000256" key="2">
    <source>
        <dbReference type="ARBA" id="ARBA00022857"/>
    </source>
</evidence>
<dbReference type="EMBL" id="SNYA01000008">
    <property type="protein sequence ID" value="TDP89756.1"/>
    <property type="molecule type" value="Genomic_DNA"/>
</dbReference>
<dbReference type="InterPro" id="IPR047110">
    <property type="entry name" value="GABD/Sad-like"/>
</dbReference>
<dbReference type="PANTHER" id="PTHR43217">
    <property type="entry name" value="SUCCINATE SEMIALDEHYDE DEHYDROGENASE [NAD(P)+] SAD"/>
    <property type="match status" value="1"/>
</dbReference>
<keyword evidence="3" id="KW-0560">Oxidoreductase</keyword>
<dbReference type="InterPro" id="IPR015590">
    <property type="entry name" value="Aldehyde_DH_dom"/>
</dbReference>
<organism evidence="5 6">
    <name type="scientific">Leucobacter luti</name>
    <dbReference type="NCBI Taxonomy" id="340320"/>
    <lineage>
        <taxon>Bacteria</taxon>
        <taxon>Bacillati</taxon>
        <taxon>Actinomycetota</taxon>
        <taxon>Actinomycetes</taxon>
        <taxon>Micrococcales</taxon>
        <taxon>Microbacteriaceae</taxon>
        <taxon>Leucobacter</taxon>
    </lineage>
</organism>
<evidence type="ECO:0000259" key="4">
    <source>
        <dbReference type="Pfam" id="PF00171"/>
    </source>
</evidence>
<accession>A0A4R6RUL7</accession>
<proteinExistence type="inferred from homology"/>
<dbReference type="Proteomes" id="UP000295601">
    <property type="component" value="Unassembled WGS sequence"/>
</dbReference>
<comment type="similarity">
    <text evidence="1">Belongs to the aldehyde dehydrogenase family.</text>
</comment>
<dbReference type="RefSeq" id="WP_133617611.1">
    <property type="nucleotide sequence ID" value="NZ_SNYA01000008.1"/>
</dbReference>
<dbReference type="Gene3D" id="3.40.605.10">
    <property type="entry name" value="Aldehyde Dehydrogenase, Chain A, domain 1"/>
    <property type="match status" value="1"/>
</dbReference>
<dbReference type="InterPro" id="IPR016162">
    <property type="entry name" value="Ald_DH_N"/>
</dbReference>
<dbReference type="OrthoDB" id="6882680at2"/>
<name>A0A4R6RUL7_9MICO</name>
<evidence type="ECO:0000313" key="5">
    <source>
        <dbReference type="EMBL" id="TDP89756.1"/>
    </source>
</evidence>
<dbReference type="PANTHER" id="PTHR43217:SF2">
    <property type="entry name" value="SUCCINATE-SEMIALDEHYDE DEHYDROGENASE [NADP(+)]"/>
    <property type="match status" value="1"/>
</dbReference>
<dbReference type="FunFam" id="3.40.605.10:FF:000012">
    <property type="entry name" value="NAD-dependent succinate-semialdehyde dehydrogenase"/>
    <property type="match status" value="1"/>
</dbReference>
<dbReference type="SUPFAM" id="SSF53720">
    <property type="entry name" value="ALDH-like"/>
    <property type="match status" value="1"/>
</dbReference>
<sequence length="456" mass="48583">MGAFAVINPATGETLAEYPSATDTEVDTGIAAADRAYREWSRTTTLAERTAAAARLAELFDERAEEFAEIISREMGKPFAQGVGETKFSGAITSAYARKAEEWLADDVLSVDDGLRTFVRYQGIGVLLGVMPWNFPVYQVVRFAVPNLILGNTVLLRHASQCPESALALERVFRDAGFPEGAYVNLFATHEQIGEIIADDRVQGVSLTGSERAGAAVAAQAGKHLKKCVLELGGADVFLVLDTDDLDHAVEHAVRGRMDNSGQSCTGSKRIVVLDEYFDEFSEKFARSLSAQTYGAGDFGPLSSDMATRELADLVNTAVDQGAEILVGSGVPQGNVFTPTILTGITPAMDVYSQELFGPVAQLYRVSNDDEAIALANSSPFGLGSVIICDDLDRAERVGSQLDVGMVFIGAAGLSGADVPFGGVKKSGYGREMGKAGLLEFANKKLFRFSGGAQDE</sequence>
<comment type="caution">
    <text evidence="5">The sequence shown here is derived from an EMBL/GenBank/DDBJ whole genome shotgun (WGS) entry which is preliminary data.</text>
</comment>